<dbReference type="EMBL" id="AP028947">
    <property type="protein sequence ID" value="BET24582.1"/>
    <property type="molecule type" value="Genomic_DNA"/>
</dbReference>
<dbReference type="Proteomes" id="UP001329151">
    <property type="component" value="Chromosome"/>
</dbReference>
<dbReference type="KEGG" id="lto:RGQ30_00830"/>
<dbReference type="SUPFAM" id="SSF52833">
    <property type="entry name" value="Thioredoxin-like"/>
    <property type="match status" value="2"/>
</dbReference>
<dbReference type="AlphaFoldDB" id="A0AA86MH14"/>
<dbReference type="Pfam" id="PF01323">
    <property type="entry name" value="DSBA"/>
    <property type="match status" value="1"/>
</dbReference>
<evidence type="ECO:0000259" key="1">
    <source>
        <dbReference type="Pfam" id="PF01323"/>
    </source>
</evidence>
<accession>A0AA86MH14</accession>
<evidence type="ECO:0000313" key="3">
    <source>
        <dbReference type="Proteomes" id="UP001329151"/>
    </source>
</evidence>
<dbReference type="RefSeq" id="WP_130557174.1">
    <property type="nucleotide sequence ID" value="NZ_AP028947.1"/>
</dbReference>
<keyword evidence="3" id="KW-1185">Reference proteome</keyword>
<sequence length="452" mass="49960">MSLKTLLMPAITQRRFARSTLLAKRAKAEKARQAARRPHEVHYFHQIDDPYSHLLAQALPRFLSLYNIQLIPHVVSPPPDSAAPEREKLVAYSRVDAALLAQRHGLKFTDPGYQPNAQRCAQAKHTLVAAIFAGQFGEHAAAMGQWLWASDETRVPPEQVNGLKPVSNEEVQAHIAQADALRQKLGHYLGGMLYYEGEWYWGIDRLYHLEQRLQELGAQRSGSGGVPDSVLFAPDDGLAQANALTNPLSNPPAIDFFFSFRSPYSAIVAPRVFELARQTGAKVNLRYVLPMVMRGLPVPKVKREYIVVDTAREAHVRNIPFGRLNDPVGKPTERGLALIPFAEMHSCGPEFVLSFMHGVWAEGIDAGSDKGLRAIVERVGLRWEGAQVALLHTAWREVAAANREELFAAGLWGVPSFKVGDTAVWGQDRLWAVKAALEAAAGKASRGRSKKA</sequence>
<dbReference type="PANTHER" id="PTHR42943">
    <property type="entry name" value="GLUTATHIONE S-TRANSFERASE KAPPA"/>
    <property type="match status" value="1"/>
</dbReference>
<feature type="domain" description="DSBA-like thioredoxin" evidence="1">
    <location>
        <begin position="254"/>
        <end position="437"/>
    </location>
</feature>
<dbReference type="GO" id="GO:0016491">
    <property type="term" value="F:oxidoreductase activity"/>
    <property type="evidence" value="ECO:0007669"/>
    <property type="project" value="InterPro"/>
</dbReference>
<dbReference type="InterPro" id="IPR036249">
    <property type="entry name" value="Thioredoxin-like_sf"/>
</dbReference>
<gene>
    <name evidence="2" type="ORF">RGQ30_00830</name>
</gene>
<name>A0AA86MH14_9BURK</name>
<organism evidence="2 3">
    <name type="scientific">Limnobacter thiooxidans</name>
    <dbReference type="NCBI Taxonomy" id="131080"/>
    <lineage>
        <taxon>Bacteria</taxon>
        <taxon>Pseudomonadati</taxon>
        <taxon>Pseudomonadota</taxon>
        <taxon>Betaproteobacteria</taxon>
        <taxon>Burkholderiales</taxon>
        <taxon>Burkholderiaceae</taxon>
        <taxon>Limnobacter</taxon>
    </lineage>
</organism>
<dbReference type="InterPro" id="IPR051924">
    <property type="entry name" value="GST_Kappa/NadH"/>
</dbReference>
<dbReference type="PANTHER" id="PTHR42943:SF2">
    <property type="entry name" value="GLUTATHIONE S-TRANSFERASE KAPPA 1"/>
    <property type="match status" value="1"/>
</dbReference>
<dbReference type="InterPro" id="IPR001853">
    <property type="entry name" value="DSBA-like_thioredoxin_dom"/>
</dbReference>
<dbReference type="Gene3D" id="3.40.30.10">
    <property type="entry name" value="Glutaredoxin"/>
    <property type="match status" value="2"/>
</dbReference>
<proteinExistence type="predicted"/>
<reference evidence="2 3" key="1">
    <citation type="submission" date="2023-10" db="EMBL/GenBank/DDBJ databases">
        <title>Complete Genome Sequence of Limnobacter thiooxidans CS-K2T, Isolated from freshwater lake sediments in Bavaria, Germany.</title>
        <authorList>
            <person name="Naruki M."/>
            <person name="Watanabe A."/>
            <person name="Warashina T."/>
            <person name="Morita T."/>
            <person name="Arakawa K."/>
        </authorList>
    </citation>
    <scope>NUCLEOTIDE SEQUENCE [LARGE SCALE GENOMIC DNA]</scope>
    <source>
        <strain evidence="2 3">CS-K2</strain>
    </source>
</reference>
<evidence type="ECO:0000313" key="2">
    <source>
        <dbReference type="EMBL" id="BET24582.1"/>
    </source>
</evidence>
<protein>
    <submittedName>
        <fullName evidence="2">DsbA family protein</fullName>
    </submittedName>
</protein>